<dbReference type="Pfam" id="PF01791">
    <property type="entry name" value="DeoC"/>
    <property type="match status" value="1"/>
</dbReference>
<dbReference type="EMBL" id="JACBAZ010000005">
    <property type="protein sequence ID" value="NWK56614.1"/>
    <property type="molecule type" value="Genomic_DNA"/>
</dbReference>
<evidence type="ECO:0000256" key="5">
    <source>
        <dbReference type="ARBA" id="ARBA00023270"/>
    </source>
</evidence>
<dbReference type="InterPro" id="IPR002915">
    <property type="entry name" value="DeoC/FbaB/LacD_aldolase"/>
</dbReference>
<evidence type="ECO:0000256" key="3">
    <source>
        <dbReference type="ARBA" id="ARBA00012515"/>
    </source>
</evidence>
<proteinExistence type="inferred from homology"/>
<comment type="pathway">
    <text evidence="1">Carbohydrate degradation; 2-deoxy-D-ribose 1-phosphate degradation; D-glyceraldehyde 3-phosphate and acetaldehyde from 2-deoxy-alpha-D-ribose 1-phosphate: step 2/2.</text>
</comment>
<gene>
    <name evidence="8" type="primary">deoC</name>
    <name evidence="8" type="ORF">HW115_13410</name>
</gene>
<dbReference type="InterPro" id="IPR011343">
    <property type="entry name" value="DeoC"/>
</dbReference>
<dbReference type="SMART" id="SM01133">
    <property type="entry name" value="DeoC"/>
    <property type="match status" value="1"/>
</dbReference>
<dbReference type="GO" id="GO:0016052">
    <property type="term" value="P:carbohydrate catabolic process"/>
    <property type="evidence" value="ECO:0007669"/>
    <property type="project" value="TreeGrafter"/>
</dbReference>
<protein>
    <recommendedName>
        <fullName evidence="3 7">Deoxyribose-phosphate aldolase</fullName>
        <ecNumber evidence="3 7">4.1.2.4</ecNumber>
    </recommendedName>
</protein>
<comment type="caution">
    <text evidence="8">The sequence shown here is derived from an EMBL/GenBank/DDBJ whole genome shotgun (WGS) entry which is preliminary data.</text>
</comment>
<dbReference type="PIRSF" id="PIRSF001357">
    <property type="entry name" value="DeoC"/>
    <property type="match status" value="1"/>
</dbReference>
<accession>A0A851GQZ8</accession>
<dbReference type="GO" id="GO:0004139">
    <property type="term" value="F:deoxyribose-phosphate aldolase activity"/>
    <property type="evidence" value="ECO:0007669"/>
    <property type="project" value="UniProtKB-UniRule"/>
</dbReference>
<dbReference type="SUPFAM" id="SSF51569">
    <property type="entry name" value="Aldolase"/>
    <property type="match status" value="1"/>
</dbReference>
<evidence type="ECO:0000256" key="4">
    <source>
        <dbReference type="ARBA" id="ARBA00023239"/>
    </source>
</evidence>
<dbReference type="GO" id="GO:0005737">
    <property type="term" value="C:cytoplasm"/>
    <property type="evidence" value="ECO:0007669"/>
    <property type="project" value="InterPro"/>
</dbReference>
<dbReference type="AlphaFoldDB" id="A0A851GQZ8"/>
<evidence type="ECO:0000256" key="7">
    <source>
        <dbReference type="NCBIfam" id="TIGR00126"/>
    </source>
</evidence>
<keyword evidence="4 8" id="KW-0456">Lyase</keyword>
<organism evidence="8 9">
    <name type="scientific">Oceaniferula marina</name>
    <dbReference type="NCBI Taxonomy" id="2748318"/>
    <lineage>
        <taxon>Bacteria</taxon>
        <taxon>Pseudomonadati</taxon>
        <taxon>Verrucomicrobiota</taxon>
        <taxon>Verrucomicrobiia</taxon>
        <taxon>Verrucomicrobiales</taxon>
        <taxon>Verrucomicrobiaceae</taxon>
        <taxon>Oceaniferula</taxon>
    </lineage>
</organism>
<comment type="catalytic activity">
    <reaction evidence="6">
        <text>2-deoxy-D-ribose 5-phosphate = D-glyceraldehyde 3-phosphate + acetaldehyde</text>
        <dbReference type="Rhea" id="RHEA:12821"/>
        <dbReference type="ChEBI" id="CHEBI:15343"/>
        <dbReference type="ChEBI" id="CHEBI:59776"/>
        <dbReference type="ChEBI" id="CHEBI:62877"/>
        <dbReference type="EC" id="4.1.2.4"/>
    </reaction>
</comment>
<keyword evidence="9" id="KW-1185">Reference proteome</keyword>
<dbReference type="PANTHER" id="PTHR10889">
    <property type="entry name" value="DEOXYRIBOSE-PHOSPHATE ALDOLASE"/>
    <property type="match status" value="1"/>
</dbReference>
<evidence type="ECO:0000313" key="8">
    <source>
        <dbReference type="EMBL" id="NWK56614.1"/>
    </source>
</evidence>
<evidence type="ECO:0000256" key="6">
    <source>
        <dbReference type="ARBA" id="ARBA00048791"/>
    </source>
</evidence>
<dbReference type="EC" id="4.1.2.4" evidence="3 7"/>
<name>A0A851GQZ8_9BACT</name>
<dbReference type="PANTHER" id="PTHR10889:SF3">
    <property type="entry name" value="DEOXYRIBOSE-PHOSPHATE ALDOLASE"/>
    <property type="match status" value="1"/>
</dbReference>
<dbReference type="InterPro" id="IPR013785">
    <property type="entry name" value="Aldolase_TIM"/>
</dbReference>
<evidence type="ECO:0000256" key="2">
    <source>
        <dbReference type="ARBA" id="ARBA00009473"/>
    </source>
</evidence>
<dbReference type="Proteomes" id="UP000557872">
    <property type="component" value="Unassembled WGS sequence"/>
</dbReference>
<evidence type="ECO:0000256" key="1">
    <source>
        <dbReference type="ARBA" id="ARBA00004816"/>
    </source>
</evidence>
<dbReference type="GO" id="GO:0009264">
    <property type="term" value="P:deoxyribonucleotide catabolic process"/>
    <property type="evidence" value="ECO:0007669"/>
    <property type="project" value="UniProtKB-UniRule"/>
</dbReference>
<evidence type="ECO:0000313" key="9">
    <source>
        <dbReference type="Proteomes" id="UP000557872"/>
    </source>
</evidence>
<reference evidence="8 9" key="1">
    <citation type="submission" date="2020-07" db="EMBL/GenBank/DDBJ databases">
        <title>Roseicoccus Jingziensis gen. nov., sp. nov., isolated from coastal seawater.</title>
        <authorList>
            <person name="Feng X."/>
        </authorList>
    </citation>
    <scope>NUCLEOTIDE SEQUENCE [LARGE SCALE GENOMIC DNA]</scope>
    <source>
        <strain evidence="8 9">N1E253</strain>
    </source>
</reference>
<dbReference type="NCBIfam" id="TIGR00126">
    <property type="entry name" value="deoC"/>
    <property type="match status" value="1"/>
</dbReference>
<dbReference type="CDD" id="cd00959">
    <property type="entry name" value="DeoC"/>
    <property type="match status" value="1"/>
</dbReference>
<dbReference type="RefSeq" id="WP_178933416.1">
    <property type="nucleotide sequence ID" value="NZ_JACBAZ010000005.1"/>
</dbReference>
<dbReference type="Gene3D" id="3.20.20.70">
    <property type="entry name" value="Aldolase class I"/>
    <property type="match status" value="1"/>
</dbReference>
<keyword evidence="5" id="KW-0704">Schiff base</keyword>
<comment type="similarity">
    <text evidence="2">Belongs to the DeoC/FbaB aldolase family. DeoC type 2 subfamily.</text>
</comment>
<sequence length="295" mass="31518">MQEQREDTLKFPDLDSVPVQDKAGIDACAASFEAGDVAVSHRERLQLAVSMVDLTTLEGADTPDKVRAMCEKALRPSPSRASIPHVAAVCVYPTLVGVAAKALQGTPVRVASVAGAFPSGQAPLDLKLSEIRYAVSEGADEIDIVISRGKFLDGHYREVFDEIAQSKEACGAAHLKVILETGELQSYDHIRIASELAMAAGADFIKTSTGKISPAATLPATLVMLNAILDYHQKTGRMVGMKPAGGIRSAAQAMQYLSMLEQILGEGWMTPEWFRFGASSLLDDLVEAYPARAGD</sequence>